<dbReference type="OrthoDB" id="6626871at2759"/>
<evidence type="ECO:0000256" key="1">
    <source>
        <dbReference type="ARBA" id="ARBA00004651"/>
    </source>
</evidence>
<evidence type="ECO:0000313" key="12">
    <source>
        <dbReference type="Proteomes" id="UP000494040"/>
    </source>
</evidence>
<evidence type="ECO:0000256" key="3">
    <source>
        <dbReference type="ARBA" id="ARBA00022606"/>
    </source>
</evidence>
<feature type="transmembrane region" description="Helical" evidence="10">
    <location>
        <begin position="12"/>
        <end position="31"/>
    </location>
</feature>
<dbReference type="GO" id="GO:0005886">
    <property type="term" value="C:plasma membrane"/>
    <property type="evidence" value="ECO:0007669"/>
    <property type="project" value="UniProtKB-SubCell"/>
</dbReference>
<comment type="similarity">
    <text evidence="10">Belongs to the insect chemoreceptor superfamily. Heteromeric odorant receptor channel (TC 1.A.69) family.</text>
</comment>
<evidence type="ECO:0000313" key="11">
    <source>
        <dbReference type="EnsemblMetazoa" id="XP_014246600.1"/>
    </source>
</evidence>
<evidence type="ECO:0000256" key="6">
    <source>
        <dbReference type="ARBA" id="ARBA00022989"/>
    </source>
</evidence>
<keyword evidence="2" id="KW-1003">Cell membrane</keyword>
<name>A0A8I6RND3_CIMLE</name>
<accession>A0A8I6RND3</accession>
<dbReference type="AlphaFoldDB" id="A0A8I6RND3"/>
<keyword evidence="9 10" id="KW-0807">Transducer</keyword>
<dbReference type="PANTHER" id="PTHR21137:SF35">
    <property type="entry name" value="ODORANT RECEPTOR 19A-RELATED"/>
    <property type="match status" value="1"/>
</dbReference>
<proteinExistence type="inferred from homology"/>
<evidence type="ECO:0000256" key="7">
    <source>
        <dbReference type="ARBA" id="ARBA00023136"/>
    </source>
</evidence>
<dbReference type="InterPro" id="IPR004117">
    <property type="entry name" value="7tm6_olfct_rcpt"/>
</dbReference>
<dbReference type="GO" id="GO:0005549">
    <property type="term" value="F:odorant binding"/>
    <property type="evidence" value="ECO:0007669"/>
    <property type="project" value="InterPro"/>
</dbReference>
<dbReference type="PANTHER" id="PTHR21137">
    <property type="entry name" value="ODORANT RECEPTOR"/>
    <property type="match status" value="1"/>
</dbReference>
<feature type="transmembrane region" description="Helical" evidence="10">
    <location>
        <begin position="223"/>
        <end position="246"/>
    </location>
</feature>
<comment type="subcellular location">
    <subcellularLocation>
        <location evidence="1 10">Cell membrane</location>
        <topology evidence="1 10">Multi-pass membrane protein</topology>
    </subcellularLocation>
</comment>
<evidence type="ECO:0000256" key="9">
    <source>
        <dbReference type="ARBA" id="ARBA00023224"/>
    </source>
</evidence>
<keyword evidence="7 10" id="KW-0472">Membrane</keyword>
<evidence type="ECO:0000256" key="10">
    <source>
        <dbReference type="RuleBase" id="RU351113"/>
    </source>
</evidence>
<dbReference type="GeneID" id="106664998"/>
<dbReference type="Pfam" id="PF02949">
    <property type="entry name" value="7tm_6"/>
    <property type="match status" value="1"/>
</dbReference>
<feature type="transmembrane region" description="Helical" evidence="10">
    <location>
        <begin position="258"/>
        <end position="281"/>
    </location>
</feature>
<feature type="transmembrane region" description="Helical" evidence="10">
    <location>
        <begin position="70"/>
        <end position="89"/>
    </location>
</feature>
<evidence type="ECO:0000256" key="5">
    <source>
        <dbReference type="ARBA" id="ARBA00022725"/>
    </source>
</evidence>
<evidence type="ECO:0000256" key="2">
    <source>
        <dbReference type="ARBA" id="ARBA00022475"/>
    </source>
</evidence>
<keyword evidence="3 10" id="KW-0716">Sensory transduction</keyword>
<organism evidence="11 12">
    <name type="scientific">Cimex lectularius</name>
    <name type="common">Bed bug</name>
    <name type="synonym">Acanthia lectularia</name>
    <dbReference type="NCBI Taxonomy" id="79782"/>
    <lineage>
        <taxon>Eukaryota</taxon>
        <taxon>Metazoa</taxon>
        <taxon>Ecdysozoa</taxon>
        <taxon>Arthropoda</taxon>
        <taxon>Hexapoda</taxon>
        <taxon>Insecta</taxon>
        <taxon>Pterygota</taxon>
        <taxon>Neoptera</taxon>
        <taxon>Paraneoptera</taxon>
        <taxon>Hemiptera</taxon>
        <taxon>Heteroptera</taxon>
        <taxon>Panheteroptera</taxon>
        <taxon>Cimicomorpha</taxon>
        <taxon>Cimicidae</taxon>
        <taxon>Cimex</taxon>
    </lineage>
</organism>
<keyword evidence="4 10" id="KW-0812">Transmembrane</keyword>
<evidence type="ECO:0000256" key="4">
    <source>
        <dbReference type="ARBA" id="ARBA00022692"/>
    </source>
</evidence>
<reference evidence="11" key="1">
    <citation type="submission" date="2022-01" db="UniProtKB">
        <authorList>
            <consortium name="EnsemblMetazoa"/>
        </authorList>
    </citation>
    <scope>IDENTIFICATION</scope>
</reference>
<keyword evidence="12" id="KW-1185">Reference proteome</keyword>
<dbReference type="Proteomes" id="UP000494040">
    <property type="component" value="Unassembled WGS sequence"/>
</dbReference>
<sequence>MCSEDFIFASEYFLNASFALFTQSIFTFIGIRADANTTIHKIIIKEFPKYKNIDRSVLAKINEVNKEQEIHLKLLVFFMSLAVPNLLFLEPFLEDLYDSKSIKIQNGDERLIMPMWSPDPENLFVHYVIFSIQIFQPCITSIVSLTGIFFFMNLSHSLIEQLRILNWSISNLEKRAKSHYLSVIKNDKNNTKWTYMDSIDLCLNENIAHLNILKRFKKGFQDVTSPTLFCVFTLATFFIAFTGYVILESEGHPGKLTFAVNVIIIEVYSLGFFNTFGQYVIDESEKLRHSVYGVDWYHLDKRCCKKLHILQTMCLEPMVLIVGGLLPLNMASFQKVLNSSYSVVNMLMAFK</sequence>
<protein>
    <recommendedName>
        <fullName evidence="10">Odorant receptor</fullName>
    </recommendedName>
</protein>
<dbReference type="RefSeq" id="XP_014246600.1">
    <property type="nucleotide sequence ID" value="XM_014391114.2"/>
</dbReference>
<keyword evidence="8 10" id="KW-0675">Receptor</keyword>
<keyword evidence="6 10" id="KW-1133">Transmembrane helix</keyword>
<evidence type="ECO:0000256" key="8">
    <source>
        <dbReference type="ARBA" id="ARBA00023170"/>
    </source>
</evidence>
<dbReference type="GO" id="GO:0007165">
    <property type="term" value="P:signal transduction"/>
    <property type="evidence" value="ECO:0007669"/>
    <property type="project" value="UniProtKB-KW"/>
</dbReference>
<dbReference type="GO" id="GO:0004984">
    <property type="term" value="F:olfactory receptor activity"/>
    <property type="evidence" value="ECO:0007669"/>
    <property type="project" value="InterPro"/>
</dbReference>
<comment type="caution">
    <text evidence="10">Lacks conserved residue(s) required for the propagation of feature annotation.</text>
</comment>
<feature type="transmembrane region" description="Helical" evidence="10">
    <location>
        <begin position="124"/>
        <end position="151"/>
    </location>
</feature>
<keyword evidence="5 10" id="KW-0552">Olfaction</keyword>
<dbReference type="EnsemblMetazoa" id="XM_014391114.2">
    <property type="protein sequence ID" value="XP_014246600.1"/>
    <property type="gene ID" value="LOC106664998"/>
</dbReference>